<feature type="transmembrane region" description="Helical" evidence="5">
    <location>
        <begin position="201"/>
        <end position="220"/>
    </location>
</feature>
<keyword evidence="2 5" id="KW-0812">Transmembrane</keyword>
<comment type="caution">
    <text evidence="7">The sequence shown here is derived from an EMBL/GenBank/DDBJ whole genome shotgun (WGS) entry which is preliminary data.</text>
</comment>
<feature type="transmembrane region" description="Helical" evidence="5">
    <location>
        <begin position="328"/>
        <end position="351"/>
    </location>
</feature>
<evidence type="ECO:0000259" key="6">
    <source>
        <dbReference type="Pfam" id="PF04932"/>
    </source>
</evidence>
<feature type="transmembrane region" description="Helical" evidence="5">
    <location>
        <begin position="380"/>
        <end position="400"/>
    </location>
</feature>
<proteinExistence type="predicted"/>
<keyword evidence="7" id="KW-0436">Ligase</keyword>
<feature type="transmembrane region" description="Helical" evidence="5">
    <location>
        <begin position="12"/>
        <end position="32"/>
    </location>
</feature>
<dbReference type="InterPro" id="IPR051533">
    <property type="entry name" value="WaaL-like"/>
</dbReference>
<feature type="transmembrane region" description="Helical" evidence="5">
    <location>
        <begin position="69"/>
        <end position="88"/>
    </location>
</feature>
<evidence type="ECO:0000256" key="1">
    <source>
        <dbReference type="ARBA" id="ARBA00004141"/>
    </source>
</evidence>
<feature type="domain" description="O-antigen ligase-related" evidence="6">
    <location>
        <begin position="184"/>
        <end position="341"/>
    </location>
</feature>
<evidence type="ECO:0000256" key="4">
    <source>
        <dbReference type="ARBA" id="ARBA00023136"/>
    </source>
</evidence>
<dbReference type="GO" id="GO:0016874">
    <property type="term" value="F:ligase activity"/>
    <property type="evidence" value="ECO:0007669"/>
    <property type="project" value="UniProtKB-KW"/>
</dbReference>
<dbReference type="EMBL" id="RAQO01000001">
    <property type="protein sequence ID" value="RKF22160.1"/>
    <property type="molecule type" value="Genomic_DNA"/>
</dbReference>
<keyword evidence="3 5" id="KW-1133">Transmembrane helix</keyword>
<evidence type="ECO:0000256" key="3">
    <source>
        <dbReference type="ARBA" id="ARBA00022989"/>
    </source>
</evidence>
<dbReference type="Pfam" id="PF04932">
    <property type="entry name" value="Wzy_C"/>
    <property type="match status" value="1"/>
</dbReference>
<gene>
    <name evidence="7" type="ORF">DBZ36_00500</name>
</gene>
<evidence type="ECO:0000313" key="8">
    <source>
        <dbReference type="Proteomes" id="UP000286482"/>
    </source>
</evidence>
<keyword evidence="8" id="KW-1185">Reference proteome</keyword>
<evidence type="ECO:0000313" key="7">
    <source>
        <dbReference type="EMBL" id="RKF22160.1"/>
    </source>
</evidence>
<keyword evidence="4 5" id="KW-0472">Membrane</keyword>
<organism evidence="7 8">
    <name type="scientific">Alginatibacterium sediminis</name>
    <dbReference type="NCBI Taxonomy" id="2164068"/>
    <lineage>
        <taxon>Bacteria</taxon>
        <taxon>Pseudomonadati</taxon>
        <taxon>Pseudomonadota</taxon>
        <taxon>Gammaproteobacteria</taxon>
        <taxon>Alteromonadales</taxon>
        <taxon>Alteromonadaceae</taxon>
        <taxon>Alginatibacterium</taxon>
    </lineage>
</organism>
<feature type="transmembrane region" description="Helical" evidence="5">
    <location>
        <begin position="227"/>
        <end position="246"/>
    </location>
</feature>
<dbReference type="InterPro" id="IPR007016">
    <property type="entry name" value="O-antigen_ligase-rel_domated"/>
</dbReference>
<name>A0A420EN98_9ALTE</name>
<feature type="transmembrane region" description="Helical" evidence="5">
    <location>
        <begin position="38"/>
        <end position="57"/>
    </location>
</feature>
<dbReference type="PANTHER" id="PTHR37422">
    <property type="entry name" value="TEICHURONIC ACID BIOSYNTHESIS PROTEIN TUAE"/>
    <property type="match status" value="1"/>
</dbReference>
<feature type="transmembrane region" description="Helical" evidence="5">
    <location>
        <begin position="148"/>
        <end position="167"/>
    </location>
</feature>
<sequence length="405" mass="45310">MLMNINKSNYKPFLEVLFVAIPFIWLATGFQWDGDGEMRLLIALIPILIWSLLGNRAKNEFKEFLADRWLQLIACLIVLVSISYLTYGHSSRELRGLVAVFLLLILTPRTFFNTNNYSWFILFYAISSCALTYYFTTIEVTNRGAWPVNAVPFATNIGLCIIMTSSVVYKYKLTVEQKFRCITAIIALIIALINSQSRGPILALSFVSVVFVLYIVITNTSALKYKAIIVLSFITVVAVIVQVPSINNRIGATLSEVKSIQDGNFKGSIGIRLSMYKTGYQIFKQAPIIGIGKDGIDRTLDQMLSESLISPSVHRYARMTLHNGYLDYLVRNGVVGLIVFLMVLISPLAIIKNNGNKDIGAVLALCTFLAVCNVSDFPFINAQCVVMYFLLIGFCLLTFVQNKTE</sequence>
<dbReference type="Proteomes" id="UP000286482">
    <property type="component" value="Unassembled WGS sequence"/>
</dbReference>
<evidence type="ECO:0000256" key="2">
    <source>
        <dbReference type="ARBA" id="ARBA00022692"/>
    </source>
</evidence>
<reference evidence="7 8" key="1">
    <citation type="submission" date="2018-09" db="EMBL/GenBank/DDBJ databases">
        <authorList>
            <person name="Wang Z."/>
        </authorList>
    </citation>
    <scope>NUCLEOTIDE SEQUENCE [LARGE SCALE GENOMIC DNA]</scope>
    <source>
        <strain evidence="7 8">ALS 81</strain>
    </source>
</reference>
<protein>
    <submittedName>
        <fullName evidence="7">O-antigen ligase family protein</fullName>
    </submittedName>
</protein>
<accession>A0A420EN98</accession>
<evidence type="ECO:0000256" key="5">
    <source>
        <dbReference type="SAM" id="Phobius"/>
    </source>
</evidence>
<dbReference type="GO" id="GO:0016020">
    <property type="term" value="C:membrane"/>
    <property type="evidence" value="ECO:0007669"/>
    <property type="project" value="UniProtKB-SubCell"/>
</dbReference>
<dbReference type="PANTHER" id="PTHR37422:SF13">
    <property type="entry name" value="LIPOPOLYSACCHARIDE BIOSYNTHESIS PROTEIN PA4999-RELATED"/>
    <property type="match status" value="1"/>
</dbReference>
<feature type="transmembrane region" description="Helical" evidence="5">
    <location>
        <begin position="119"/>
        <end position="136"/>
    </location>
</feature>
<dbReference type="AlphaFoldDB" id="A0A420EN98"/>
<feature type="transmembrane region" description="Helical" evidence="5">
    <location>
        <begin position="94"/>
        <end position="112"/>
    </location>
</feature>
<comment type="subcellular location">
    <subcellularLocation>
        <location evidence="1">Membrane</location>
        <topology evidence="1">Multi-pass membrane protein</topology>
    </subcellularLocation>
</comment>